<dbReference type="InParanoid" id="L5KFB2"/>
<dbReference type="SMART" id="SM00409">
    <property type="entry name" value="IG"/>
    <property type="match status" value="1"/>
</dbReference>
<keyword evidence="3" id="KW-1003">Cell membrane</keyword>
<dbReference type="FunCoup" id="L5KFB2">
    <property type="interactions" value="68"/>
</dbReference>
<dbReference type="InterPro" id="IPR003599">
    <property type="entry name" value="Ig_sub"/>
</dbReference>
<dbReference type="GO" id="GO:0005886">
    <property type="term" value="C:plasma membrane"/>
    <property type="evidence" value="ECO:0007669"/>
    <property type="project" value="UniProtKB-SubCell"/>
</dbReference>
<feature type="compositionally biased region" description="Polar residues" evidence="15">
    <location>
        <begin position="296"/>
        <end position="305"/>
    </location>
</feature>
<evidence type="ECO:0000256" key="14">
    <source>
        <dbReference type="ARBA" id="ARBA00041225"/>
    </source>
</evidence>
<dbReference type="Proteomes" id="UP000010552">
    <property type="component" value="Unassembled WGS sequence"/>
</dbReference>
<dbReference type="SUPFAM" id="SSF48726">
    <property type="entry name" value="Immunoglobulin"/>
    <property type="match status" value="2"/>
</dbReference>
<keyword evidence="7" id="KW-1133">Transmembrane helix</keyword>
<evidence type="ECO:0000313" key="17">
    <source>
        <dbReference type="EMBL" id="ELK09193.1"/>
    </source>
</evidence>
<evidence type="ECO:0000256" key="9">
    <source>
        <dbReference type="ARBA" id="ARBA00023157"/>
    </source>
</evidence>
<dbReference type="PANTHER" id="PTHR11738">
    <property type="entry name" value="MHC CLASS I NK CELL RECEPTOR"/>
    <property type="match status" value="1"/>
</dbReference>
<evidence type="ECO:0000259" key="16">
    <source>
        <dbReference type="PROSITE" id="PS50835"/>
    </source>
</evidence>
<dbReference type="Pfam" id="PF13895">
    <property type="entry name" value="Ig_2"/>
    <property type="match status" value="1"/>
</dbReference>
<dbReference type="PROSITE" id="PS50835">
    <property type="entry name" value="IG_LIKE"/>
    <property type="match status" value="1"/>
</dbReference>
<dbReference type="InterPro" id="IPR050412">
    <property type="entry name" value="Ig-like_Receptors_ImmuneReg"/>
</dbReference>
<organism evidence="17 18">
    <name type="scientific">Pteropus alecto</name>
    <name type="common">Black flying fox</name>
    <dbReference type="NCBI Taxonomy" id="9402"/>
    <lineage>
        <taxon>Eukaryota</taxon>
        <taxon>Metazoa</taxon>
        <taxon>Chordata</taxon>
        <taxon>Craniata</taxon>
        <taxon>Vertebrata</taxon>
        <taxon>Euteleostomi</taxon>
        <taxon>Mammalia</taxon>
        <taxon>Eutheria</taxon>
        <taxon>Laurasiatheria</taxon>
        <taxon>Chiroptera</taxon>
        <taxon>Yinpterochiroptera</taxon>
        <taxon>Pteropodoidea</taxon>
        <taxon>Pteropodidae</taxon>
        <taxon>Pteropodinae</taxon>
        <taxon>Pteropus</taxon>
    </lineage>
</organism>
<evidence type="ECO:0000256" key="15">
    <source>
        <dbReference type="SAM" id="MobiDB-lite"/>
    </source>
</evidence>
<accession>L5KFB2</accession>
<comment type="subcellular location">
    <subcellularLocation>
        <location evidence="1">Cell membrane</location>
        <topology evidence="1">Single-pass type I membrane protein</topology>
    </subcellularLocation>
</comment>
<dbReference type="STRING" id="9402.L5KFB2"/>
<keyword evidence="9" id="KW-1015">Disulfide bond</keyword>
<evidence type="ECO:0000256" key="1">
    <source>
        <dbReference type="ARBA" id="ARBA00004251"/>
    </source>
</evidence>
<evidence type="ECO:0000256" key="4">
    <source>
        <dbReference type="ARBA" id="ARBA00022692"/>
    </source>
</evidence>
<dbReference type="PANTHER" id="PTHR11738:SF14">
    <property type="entry name" value="NATURAL CYTOTOXICITY TRIGGERING RECEPTOR 1"/>
    <property type="match status" value="1"/>
</dbReference>
<keyword evidence="5" id="KW-0732">Signal</keyword>
<keyword evidence="8" id="KW-0472">Membrane</keyword>
<protein>
    <recommendedName>
        <fullName evidence="13">Natural cytotoxicity triggering receptor 1</fullName>
    </recommendedName>
    <alternativeName>
        <fullName evidence="14">Natural killer cell p46-related protein</fullName>
    </alternativeName>
</protein>
<reference evidence="18" key="1">
    <citation type="journal article" date="2013" name="Science">
        <title>Comparative analysis of bat genomes provides insight into the evolution of flight and immunity.</title>
        <authorList>
            <person name="Zhang G."/>
            <person name="Cowled C."/>
            <person name="Shi Z."/>
            <person name="Huang Z."/>
            <person name="Bishop-Lilly K.A."/>
            <person name="Fang X."/>
            <person name="Wynne J.W."/>
            <person name="Xiong Z."/>
            <person name="Baker M.L."/>
            <person name="Zhao W."/>
            <person name="Tachedjian M."/>
            <person name="Zhu Y."/>
            <person name="Zhou P."/>
            <person name="Jiang X."/>
            <person name="Ng J."/>
            <person name="Yang L."/>
            <person name="Wu L."/>
            <person name="Xiao J."/>
            <person name="Feng Y."/>
            <person name="Chen Y."/>
            <person name="Sun X."/>
            <person name="Zhang Y."/>
            <person name="Marsh G.A."/>
            <person name="Crameri G."/>
            <person name="Broder C.C."/>
            <person name="Frey K.G."/>
            <person name="Wang L.F."/>
            <person name="Wang J."/>
        </authorList>
    </citation>
    <scope>NUCLEOTIDE SEQUENCE [LARGE SCALE GENOMIC DNA]</scope>
</reference>
<feature type="region of interest" description="Disordered" evidence="15">
    <location>
        <begin position="286"/>
        <end position="305"/>
    </location>
</feature>
<dbReference type="InterPro" id="IPR013783">
    <property type="entry name" value="Ig-like_fold"/>
</dbReference>
<keyword evidence="11" id="KW-0325">Glycoprotein</keyword>
<dbReference type="GO" id="GO:0002764">
    <property type="term" value="P:immune response-regulating signaling pathway"/>
    <property type="evidence" value="ECO:0007669"/>
    <property type="project" value="TreeGrafter"/>
</dbReference>
<dbReference type="Gene3D" id="2.60.40.10">
    <property type="entry name" value="Immunoglobulins"/>
    <property type="match status" value="2"/>
</dbReference>
<evidence type="ECO:0000313" key="18">
    <source>
        <dbReference type="Proteomes" id="UP000010552"/>
    </source>
</evidence>
<dbReference type="InterPro" id="IPR007110">
    <property type="entry name" value="Ig-like_dom"/>
</dbReference>
<dbReference type="FunFam" id="2.60.40.10:FF:000049">
    <property type="entry name" value="Leukocyte immunoglobulin-like receptor subfamily B member 1"/>
    <property type="match status" value="2"/>
</dbReference>
<sequence>MSSMVMAAASEAFEDVTYAQLDIFTLIQKTIPPPSQETRKDTDPTRTSEGTGVAPIAASDLSQPRNLTWATRTFWDPPRVTDFAVKGLYLSQRVSSQIQTLSKPTIWAKPNFMIPNGMPVIIWCQGMHKATEYRLYFEGQLSALERPNPPGMMNKVKFPTRTMTSNMAGQYTCSYRSGELWSKPSDPLDLVITGMYDKPTLSVHPGSEVISGEKVTFYCRLETATSTFFLLKEGRSSHPQRRYGNMQAEFSMNPVTAVHGGTYRCFGSYNNHVWSLPSEPVTLLVTGGTGNTSLTPTEQPSSSGE</sequence>
<feature type="compositionally biased region" description="Low complexity" evidence="15">
    <location>
        <begin position="286"/>
        <end position="295"/>
    </location>
</feature>
<evidence type="ECO:0000256" key="2">
    <source>
        <dbReference type="ARBA" id="ARBA00006531"/>
    </source>
</evidence>
<keyword evidence="18" id="KW-1185">Reference proteome</keyword>
<evidence type="ECO:0000256" key="3">
    <source>
        <dbReference type="ARBA" id="ARBA00022475"/>
    </source>
</evidence>
<evidence type="ECO:0000256" key="13">
    <source>
        <dbReference type="ARBA" id="ARBA00040484"/>
    </source>
</evidence>
<evidence type="ECO:0000256" key="12">
    <source>
        <dbReference type="ARBA" id="ARBA00023319"/>
    </source>
</evidence>
<keyword evidence="4" id="KW-0812">Transmembrane</keyword>
<keyword evidence="10 17" id="KW-0675">Receptor</keyword>
<dbReference type="Pfam" id="PF13927">
    <property type="entry name" value="Ig_3"/>
    <property type="match status" value="1"/>
</dbReference>
<dbReference type="InterPro" id="IPR036179">
    <property type="entry name" value="Ig-like_dom_sf"/>
</dbReference>
<proteinExistence type="inferred from homology"/>
<feature type="region of interest" description="Disordered" evidence="15">
    <location>
        <begin position="32"/>
        <end position="55"/>
    </location>
</feature>
<keyword evidence="12" id="KW-0393">Immunoglobulin domain</keyword>
<evidence type="ECO:0000256" key="7">
    <source>
        <dbReference type="ARBA" id="ARBA00022989"/>
    </source>
</evidence>
<evidence type="ECO:0000256" key="10">
    <source>
        <dbReference type="ARBA" id="ARBA00023170"/>
    </source>
</evidence>
<comment type="similarity">
    <text evidence="2">Belongs to the natural cytotoxicity receptor (NCR) family.</text>
</comment>
<evidence type="ECO:0000256" key="11">
    <source>
        <dbReference type="ARBA" id="ARBA00023180"/>
    </source>
</evidence>
<feature type="domain" description="Ig-like" evidence="16">
    <location>
        <begin position="199"/>
        <end position="282"/>
    </location>
</feature>
<keyword evidence="6" id="KW-0677">Repeat</keyword>
<evidence type="ECO:0000256" key="8">
    <source>
        <dbReference type="ARBA" id="ARBA00023136"/>
    </source>
</evidence>
<dbReference type="AlphaFoldDB" id="L5KFB2"/>
<name>L5KFB2_PTEAL</name>
<evidence type="ECO:0000256" key="5">
    <source>
        <dbReference type="ARBA" id="ARBA00022729"/>
    </source>
</evidence>
<gene>
    <name evidence="17" type="ORF">PAL_GLEAN10003083</name>
</gene>
<dbReference type="eggNOG" id="ENOG502RWVC">
    <property type="taxonomic scope" value="Eukaryota"/>
</dbReference>
<dbReference type="EMBL" id="KB030840">
    <property type="protein sequence ID" value="ELK09193.1"/>
    <property type="molecule type" value="Genomic_DNA"/>
</dbReference>
<feature type="compositionally biased region" description="Basic and acidic residues" evidence="15">
    <location>
        <begin position="37"/>
        <end position="46"/>
    </location>
</feature>
<evidence type="ECO:0000256" key="6">
    <source>
        <dbReference type="ARBA" id="ARBA00022737"/>
    </source>
</evidence>